<comment type="caution">
    <text evidence="1">The sequence shown here is derived from an EMBL/GenBank/DDBJ whole genome shotgun (WGS) entry which is preliminary data.</text>
</comment>
<protein>
    <submittedName>
        <fullName evidence="1">Uncharacterized protein</fullName>
    </submittedName>
</protein>
<accession>A0ABS9QR94</accession>
<organism evidence="1 2">
    <name type="scientific">Shewanella cutis</name>
    <dbReference type="NCBI Taxonomy" id="2766780"/>
    <lineage>
        <taxon>Bacteria</taxon>
        <taxon>Pseudomonadati</taxon>
        <taxon>Pseudomonadota</taxon>
        <taxon>Gammaproteobacteria</taxon>
        <taxon>Alteromonadales</taxon>
        <taxon>Shewanellaceae</taxon>
        <taxon>Shewanella</taxon>
    </lineage>
</organism>
<name>A0ABS9QR94_9GAMM</name>
<dbReference type="EMBL" id="JACSDI010000001">
    <property type="protein sequence ID" value="MCG9962875.1"/>
    <property type="molecule type" value="Genomic_DNA"/>
</dbReference>
<evidence type="ECO:0000313" key="1">
    <source>
        <dbReference type="EMBL" id="MCG9962875.1"/>
    </source>
</evidence>
<evidence type="ECO:0000313" key="2">
    <source>
        <dbReference type="Proteomes" id="UP000829384"/>
    </source>
</evidence>
<keyword evidence="2" id="KW-1185">Reference proteome</keyword>
<gene>
    <name evidence="1" type="ORF">H9J30_02915</name>
</gene>
<dbReference type="RefSeq" id="WP_240129594.1">
    <property type="nucleotide sequence ID" value="NZ_JACSDI010000001.1"/>
</dbReference>
<dbReference type="Proteomes" id="UP000829384">
    <property type="component" value="Unassembled WGS sequence"/>
</dbReference>
<reference evidence="1 2" key="1">
    <citation type="submission" date="2020-08" db="EMBL/GenBank/DDBJ databases">
        <title>Whole genome sequence of Shewanella sp strain PS-2.</title>
        <authorList>
            <person name="Das S.K."/>
        </authorList>
    </citation>
    <scope>NUCLEOTIDE SEQUENCE [LARGE SCALE GENOMIC DNA]</scope>
    <source>
        <strain evidence="1 2">PS-2</strain>
    </source>
</reference>
<sequence length="240" mass="27294">MAYTNKPFTFSLQPWAFFGLCISVATNASQLDVDDPTVAEHCELQLGWQQPRSDHNTKQINTSGTCNQGRWEWHLGFEHQHLGVENQLLAFENQRDSSNNEQQTELGIKLPLHVDTGPWQSALAINLQHHHQDNHPIAAEVLGIMGYQMAEQDLRLYSNLGFYQHAAQSPQLIAGVAIALAPSEDQQWVGEIYRKASEAHTYRLAYQWLLKRRFQLEFSLGNDLKGSALQFGADITFFFK</sequence>
<proteinExistence type="predicted"/>